<keyword evidence="5" id="KW-0443">Lipid metabolism</keyword>
<dbReference type="HOGENOM" id="CLU_006586_10_6_1"/>
<dbReference type="PROSITE" id="PS01173">
    <property type="entry name" value="LIPASE_GDXG_HIS"/>
    <property type="match status" value="1"/>
</dbReference>
<dbReference type="GO" id="GO:0004806">
    <property type="term" value="F:triacylglycerol lipase activity"/>
    <property type="evidence" value="ECO:0007669"/>
    <property type="project" value="UniProtKB-EC"/>
</dbReference>
<evidence type="ECO:0000256" key="3">
    <source>
        <dbReference type="ARBA" id="ARBA00010515"/>
    </source>
</evidence>
<dbReference type="Pfam" id="PF00135">
    <property type="entry name" value="COesterase"/>
    <property type="match status" value="1"/>
</dbReference>
<dbReference type="InterPro" id="IPR002018">
    <property type="entry name" value="CarbesteraseB"/>
</dbReference>
<comment type="similarity">
    <text evidence="2 6">Belongs to the type-B carboxylesterase/lipase family.</text>
</comment>
<dbReference type="PANTHER" id="PTHR43918:SF4">
    <property type="entry name" value="CARBOXYLIC ESTER HYDROLASE"/>
    <property type="match status" value="1"/>
</dbReference>
<sequence>MYLISIYLFIISLSYSIASPILKRDTETPHVKLSNGPISGKYLAEYNQDAYLGIPYAEPPLNNLRFKPPISLQKTWSEVHQFNEYGDACFSASGSDSNGLKQSENCLSLNIIKPHGDHSNLPVVIWIHGGAFSDGSSSTPTYNGSFIVQNSVDMGKPIIFVSINYRLNGFGFLNSKEIVDKKWTNIGLRDQIKAVEWINENIKQFGGNPNHLILWGESAGAKSVGRLLNNNKFLGSYIKGAIMESGANVFVNVPKGVTSTNQDNFNNLVKHFNCGNGDVLECLQKVDPNELHEAFKTSNGIISQGFNYPSIDNDIVPDSGYNSVQSGKTTWNVPLLIGTNTDEGSIFTDVSIDNLQNSKNYLSKTFPNLKTESINKLLSFYTDDLDSLITPIDQKPYTDKPINYPSNVKSQYKTLATLNTDVLYVMATKLTSKAYINLKQSVYKYRFNLPKLDTHGEDYYKGSSHGIEVPYVFNNKILLKKNNDVNPQVYKISNTLVKLWISFINDLNPNPQGNDVKFDIDVPNWPNYNDEKQIVFNLNEFHIEDDTRRNNQFNFIKDHIHEFDG</sequence>
<dbReference type="InterPro" id="IPR050654">
    <property type="entry name" value="AChE-related_enzymes"/>
</dbReference>
<protein>
    <recommendedName>
        <fullName evidence="6">Carboxylic ester hydrolase</fullName>
        <ecNumber evidence="6">3.1.1.-</ecNumber>
    </recommendedName>
</protein>
<comment type="catalytic activity">
    <reaction evidence="1">
        <text>a triacylglycerol + H2O = a diacylglycerol + a fatty acid + H(+)</text>
        <dbReference type="Rhea" id="RHEA:12044"/>
        <dbReference type="ChEBI" id="CHEBI:15377"/>
        <dbReference type="ChEBI" id="CHEBI:15378"/>
        <dbReference type="ChEBI" id="CHEBI:17855"/>
        <dbReference type="ChEBI" id="CHEBI:18035"/>
        <dbReference type="ChEBI" id="CHEBI:28868"/>
        <dbReference type="EC" id="3.1.1.3"/>
    </reaction>
</comment>
<keyword evidence="9" id="KW-1185">Reference proteome</keyword>
<dbReference type="GO" id="GO:0016042">
    <property type="term" value="P:lipid catabolic process"/>
    <property type="evidence" value="ECO:0007669"/>
    <property type="project" value="UniProtKB-KW"/>
</dbReference>
<dbReference type="EMBL" id="CAIF01000127">
    <property type="protein sequence ID" value="CCH44433.1"/>
    <property type="molecule type" value="Genomic_DNA"/>
</dbReference>
<comment type="similarity">
    <text evidence="3">Belongs to the 'GDXG' lipolytic enzyme family.</text>
</comment>
<dbReference type="PROSITE" id="PS00122">
    <property type="entry name" value="CARBOXYLESTERASE_B_1"/>
    <property type="match status" value="1"/>
</dbReference>
<evidence type="ECO:0000256" key="5">
    <source>
        <dbReference type="ARBA" id="ARBA00022963"/>
    </source>
</evidence>
<organism evidence="8 9">
    <name type="scientific">Wickerhamomyces ciferrii (strain ATCC 14091 / BCRC 22168 / CBS 111 / JCM 3599 / NBRC 0793 / NRRL Y-1031 F-60-10)</name>
    <name type="common">Yeast</name>
    <name type="synonym">Pichia ciferrii</name>
    <dbReference type="NCBI Taxonomy" id="1206466"/>
    <lineage>
        <taxon>Eukaryota</taxon>
        <taxon>Fungi</taxon>
        <taxon>Dikarya</taxon>
        <taxon>Ascomycota</taxon>
        <taxon>Saccharomycotina</taxon>
        <taxon>Saccharomycetes</taxon>
        <taxon>Phaffomycetales</taxon>
        <taxon>Wickerhamomycetaceae</taxon>
        <taxon>Wickerhamomyces</taxon>
    </lineage>
</organism>
<dbReference type="eggNOG" id="KOG4389">
    <property type="taxonomic scope" value="Eukaryota"/>
</dbReference>
<evidence type="ECO:0000256" key="1">
    <source>
        <dbReference type="ARBA" id="ARBA00001024"/>
    </source>
</evidence>
<dbReference type="InterPro" id="IPR029058">
    <property type="entry name" value="AB_hydrolase_fold"/>
</dbReference>
<dbReference type="ESTHER" id="wiccf-k0ksx2">
    <property type="family name" value="Fungal_carboxylesterase_lipase"/>
</dbReference>
<dbReference type="Gene3D" id="3.40.50.1820">
    <property type="entry name" value="alpha/beta hydrolase"/>
    <property type="match status" value="1"/>
</dbReference>
<dbReference type="InParanoid" id="K0KSX2"/>
<dbReference type="AlphaFoldDB" id="K0KSX2"/>
<feature type="domain" description="Carboxylesterase type B" evidence="7">
    <location>
        <begin position="28"/>
        <end position="555"/>
    </location>
</feature>
<evidence type="ECO:0000256" key="2">
    <source>
        <dbReference type="ARBA" id="ARBA00005964"/>
    </source>
</evidence>
<comment type="caution">
    <text evidence="8">The sequence shown here is derived from an EMBL/GenBank/DDBJ whole genome shotgun (WGS) entry which is preliminary data.</text>
</comment>
<dbReference type="STRING" id="1206466.K0KSX2"/>
<keyword evidence="5" id="KW-0442">Lipid degradation</keyword>
<gene>
    <name evidence="8" type="ORF">BN7_3997</name>
</gene>
<keyword evidence="4 6" id="KW-0378">Hydrolase</keyword>
<dbReference type="SUPFAM" id="SSF53474">
    <property type="entry name" value="alpha/beta-Hydrolases"/>
    <property type="match status" value="1"/>
</dbReference>
<name>K0KSX2_WICCF</name>
<dbReference type="InterPro" id="IPR002168">
    <property type="entry name" value="Lipase_GDXG_HIS_AS"/>
</dbReference>
<evidence type="ECO:0000313" key="9">
    <source>
        <dbReference type="Proteomes" id="UP000009328"/>
    </source>
</evidence>
<evidence type="ECO:0000259" key="7">
    <source>
        <dbReference type="Pfam" id="PF00135"/>
    </source>
</evidence>
<reference evidence="8 9" key="1">
    <citation type="journal article" date="2012" name="Eukaryot. Cell">
        <title>Draft genome sequence of Wickerhamomyces ciferrii NRRL Y-1031 F-60-10.</title>
        <authorList>
            <person name="Schneider J."/>
            <person name="Andrea H."/>
            <person name="Blom J."/>
            <person name="Jaenicke S."/>
            <person name="Ruckert C."/>
            <person name="Schorsch C."/>
            <person name="Szczepanowski R."/>
            <person name="Farwick M."/>
            <person name="Goesmann A."/>
            <person name="Puhler A."/>
            <person name="Schaffer S."/>
            <person name="Tauch A."/>
            <person name="Kohler T."/>
            <person name="Brinkrolf K."/>
        </authorList>
    </citation>
    <scope>NUCLEOTIDE SEQUENCE [LARGE SCALE GENOMIC DNA]</scope>
    <source>
        <strain evidence="9">ATCC 14091 / BCRC 22168 / CBS 111 / JCM 3599 / NBRC 0793 / NRRL Y-1031 F-60-10</strain>
    </source>
</reference>
<dbReference type="Proteomes" id="UP000009328">
    <property type="component" value="Unassembled WGS sequence"/>
</dbReference>
<feature type="chain" id="PRO_5005137211" description="Carboxylic ester hydrolase" evidence="6">
    <location>
        <begin position="19"/>
        <end position="565"/>
    </location>
</feature>
<dbReference type="PANTHER" id="PTHR43918">
    <property type="entry name" value="ACETYLCHOLINESTERASE"/>
    <property type="match status" value="1"/>
</dbReference>
<accession>K0KSX2</accession>
<evidence type="ECO:0000256" key="4">
    <source>
        <dbReference type="ARBA" id="ARBA00022801"/>
    </source>
</evidence>
<evidence type="ECO:0000256" key="6">
    <source>
        <dbReference type="RuleBase" id="RU361235"/>
    </source>
</evidence>
<evidence type="ECO:0000313" key="8">
    <source>
        <dbReference type="EMBL" id="CCH44433.1"/>
    </source>
</evidence>
<keyword evidence="6" id="KW-0732">Signal</keyword>
<feature type="signal peptide" evidence="6">
    <location>
        <begin position="1"/>
        <end position="18"/>
    </location>
</feature>
<dbReference type="InterPro" id="IPR019826">
    <property type="entry name" value="Carboxylesterase_B_AS"/>
</dbReference>
<dbReference type="EC" id="3.1.1.-" evidence="6"/>
<proteinExistence type="inferred from homology"/>